<protein>
    <submittedName>
        <fullName evidence="1">Uncharacterized protein</fullName>
    </submittedName>
</protein>
<dbReference type="OrthoDB" id="121932at2759"/>
<dbReference type="Proteomes" id="UP000192578">
    <property type="component" value="Unassembled WGS sequence"/>
</dbReference>
<dbReference type="InterPro" id="IPR032072">
    <property type="entry name" value="DUF4807"/>
</dbReference>
<dbReference type="PANTHER" id="PTHR36693:SF1">
    <property type="entry name" value="GH02722P"/>
    <property type="match status" value="1"/>
</dbReference>
<evidence type="ECO:0000313" key="1">
    <source>
        <dbReference type="EMBL" id="OQV15392.1"/>
    </source>
</evidence>
<evidence type="ECO:0000313" key="2">
    <source>
        <dbReference type="Proteomes" id="UP000192578"/>
    </source>
</evidence>
<dbReference type="EMBL" id="MTYJ01000089">
    <property type="protein sequence ID" value="OQV15392.1"/>
    <property type="molecule type" value="Genomic_DNA"/>
</dbReference>
<proteinExistence type="predicted"/>
<dbReference type="AlphaFoldDB" id="A0A1W0WJQ9"/>
<accession>A0A1W0WJQ9</accession>
<dbReference type="Pfam" id="PF16065">
    <property type="entry name" value="DUF4807"/>
    <property type="match status" value="1"/>
</dbReference>
<keyword evidence="2" id="KW-1185">Reference proteome</keyword>
<reference evidence="2" key="1">
    <citation type="submission" date="2017-01" db="EMBL/GenBank/DDBJ databases">
        <title>Comparative genomics of anhydrobiosis in the tardigrade Hypsibius dujardini.</title>
        <authorList>
            <person name="Yoshida Y."/>
            <person name="Koutsovoulos G."/>
            <person name="Laetsch D."/>
            <person name="Stevens L."/>
            <person name="Kumar S."/>
            <person name="Horikawa D."/>
            <person name="Ishino K."/>
            <person name="Komine S."/>
            <person name="Tomita M."/>
            <person name="Blaxter M."/>
            <person name="Arakawa K."/>
        </authorList>
    </citation>
    <scope>NUCLEOTIDE SEQUENCE [LARGE SCALE GENOMIC DNA]</scope>
    <source>
        <strain evidence="2">Z151</strain>
    </source>
</reference>
<organism evidence="1 2">
    <name type="scientific">Hypsibius exemplaris</name>
    <name type="common">Freshwater tardigrade</name>
    <dbReference type="NCBI Taxonomy" id="2072580"/>
    <lineage>
        <taxon>Eukaryota</taxon>
        <taxon>Metazoa</taxon>
        <taxon>Ecdysozoa</taxon>
        <taxon>Tardigrada</taxon>
        <taxon>Eutardigrada</taxon>
        <taxon>Parachela</taxon>
        <taxon>Hypsibioidea</taxon>
        <taxon>Hypsibiidae</taxon>
        <taxon>Hypsibius</taxon>
    </lineage>
</organism>
<dbReference type="PANTHER" id="PTHR36693">
    <property type="entry name" value="GH02722P"/>
    <property type="match status" value="1"/>
</dbReference>
<sequence>MALVKVEKRKRLQKSWIILHLSNFPLPGTSPGEMGTYFALTGAAPAYRFSCGAWIPFVGVAGPRWQSERYGFLLDTLSSSEEASSPGLFSPFSKPRRNYCAEFLLDPHLASRIVYCLRESPEFCAFLYSYLRQKYSNASSKTRGPLSFRVFLDWSQNNKFDEPWEHRIWTLCMWNELVREHLAWLSTLGGAFSSLGKIGFSAFAEKAGKISVSQWRLSTYLNDSVLGCRSRIFFAISRIQQRRFKIAETILRNELQFCRQAVVASESEKLESIIRSVWDYLVHEKCGRARTRREQRELKERADRLMFDDGTIRAKKSLADTILAMSKISLPKVC</sequence>
<comment type="caution">
    <text evidence="1">The sequence shown here is derived from an EMBL/GenBank/DDBJ whole genome shotgun (WGS) entry which is preliminary data.</text>
</comment>
<name>A0A1W0WJQ9_HYPEX</name>
<gene>
    <name evidence="1" type="ORF">BV898_10402</name>
</gene>